<reference evidence="1" key="1">
    <citation type="submission" date="2020-05" db="EMBL/GenBank/DDBJ databases">
        <title>WGS assembly of Panicum virgatum.</title>
        <authorList>
            <person name="Lovell J.T."/>
            <person name="Jenkins J."/>
            <person name="Shu S."/>
            <person name="Juenger T.E."/>
            <person name="Schmutz J."/>
        </authorList>
    </citation>
    <scope>NUCLEOTIDE SEQUENCE</scope>
    <source>
        <strain evidence="1">AP13</strain>
    </source>
</reference>
<organism evidence="1 2">
    <name type="scientific">Panicum virgatum</name>
    <name type="common">Blackwell switchgrass</name>
    <dbReference type="NCBI Taxonomy" id="38727"/>
    <lineage>
        <taxon>Eukaryota</taxon>
        <taxon>Viridiplantae</taxon>
        <taxon>Streptophyta</taxon>
        <taxon>Embryophyta</taxon>
        <taxon>Tracheophyta</taxon>
        <taxon>Spermatophyta</taxon>
        <taxon>Magnoliopsida</taxon>
        <taxon>Liliopsida</taxon>
        <taxon>Poales</taxon>
        <taxon>Poaceae</taxon>
        <taxon>PACMAD clade</taxon>
        <taxon>Panicoideae</taxon>
        <taxon>Panicodae</taxon>
        <taxon>Paniceae</taxon>
        <taxon>Panicinae</taxon>
        <taxon>Panicum</taxon>
        <taxon>Panicum sect. Hiantes</taxon>
    </lineage>
</organism>
<comment type="caution">
    <text evidence="1">The sequence shown here is derived from an EMBL/GenBank/DDBJ whole genome shotgun (WGS) entry which is preliminary data.</text>
</comment>
<feature type="non-terminal residue" evidence="1">
    <location>
        <position position="1"/>
    </location>
</feature>
<sequence>FGSLLKLKELEIRRDLCKDIADSFDIDTEEFIINGKRIKLSMKDVHHILGPPAQGDEIKEPPRKHVPGLFKKYTWKDESKISSNSLRDYFNSNNSHGDDFVRIFVLYTIGFYLCPTLQPYVNSDYLGLIENVKNIKNLNWTSLVFN</sequence>
<dbReference type="PANTHER" id="PTHR34835">
    <property type="entry name" value="OS07G0283600 PROTEIN-RELATED"/>
    <property type="match status" value="1"/>
</dbReference>
<dbReference type="PANTHER" id="PTHR34835:SF34">
    <property type="entry name" value="OS08G0555500 PROTEIN"/>
    <property type="match status" value="1"/>
</dbReference>
<protein>
    <recommendedName>
        <fullName evidence="3">Aminotransferase-like plant mobile domain-containing protein</fullName>
    </recommendedName>
</protein>
<dbReference type="EMBL" id="CM029054">
    <property type="protein sequence ID" value="KAG2539447.1"/>
    <property type="molecule type" value="Genomic_DNA"/>
</dbReference>
<evidence type="ECO:0008006" key="3">
    <source>
        <dbReference type="Google" id="ProtNLM"/>
    </source>
</evidence>
<evidence type="ECO:0000313" key="1">
    <source>
        <dbReference type="EMBL" id="KAG2539447.1"/>
    </source>
</evidence>
<proteinExistence type="predicted"/>
<accession>A0A8T0MQS0</accession>
<name>A0A8T0MQS0_PANVG</name>
<evidence type="ECO:0000313" key="2">
    <source>
        <dbReference type="Proteomes" id="UP000823388"/>
    </source>
</evidence>
<keyword evidence="2" id="KW-1185">Reference proteome</keyword>
<gene>
    <name evidence="1" type="ORF">PVAP13_9NG480500</name>
</gene>
<dbReference type="Proteomes" id="UP000823388">
    <property type="component" value="Chromosome 9N"/>
</dbReference>
<dbReference type="AlphaFoldDB" id="A0A8T0MQS0"/>
<feature type="non-terminal residue" evidence="1">
    <location>
        <position position="146"/>
    </location>
</feature>